<comment type="caution">
    <text evidence="4">The sequence shown here is derived from an EMBL/GenBank/DDBJ whole genome shotgun (WGS) entry which is preliminary data.</text>
</comment>
<dbReference type="PANTHER" id="PTHR43784">
    <property type="entry name" value="GDSL-LIKE LIPASE/ACYLHYDROLASE, PUTATIVE (AFU_ORTHOLOGUE AFUA_2G00820)-RELATED"/>
    <property type="match status" value="1"/>
</dbReference>
<evidence type="ECO:0000313" key="4">
    <source>
        <dbReference type="EMBL" id="TDE08140.1"/>
    </source>
</evidence>
<dbReference type="EMBL" id="SMKZ01000027">
    <property type="protein sequence ID" value="TDE08140.1"/>
    <property type="molecule type" value="Genomic_DNA"/>
</dbReference>
<evidence type="ECO:0000256" key="1">
    <source>
        <dbReference type="SAM" id="MobiDB-lite"/>
    </source>
</evidence>
<dbReference type="SUPFAM" id="SSF52266">
    <property type="entry name" value="SGNH hydrolase"/>
    <property type="match status" value="1"/>
</dbReference>
<gene>
    <name evidence="4" type="ORF">E1269_18715</name>
</gene>
<dbReference type="InterPro" id="IPR013830">
    <property type="entry name" value="SGNH_hydro"/>
</dbReference>
<dbReference type="Gene3D" id="3.40.50.1110">
    <property type="entry name" value="SGNH hydrolase"/>
    <property type="match status" value="1"/>
</dbReference>
<dbReference type="Gene3D" id="3.20.20.80">
    <property type="entry name" value="Glycosidases"/>
    <property type="match status" value="1"/>
</dbReference>
<evidence type="ECO:0008006" key="6">
    <source>
        <dbReference type="Google" id="ProtNLM"/>
    </source>
</evidence>
<dbReference type="RefSeq" id="WP_131897278.1">
    <property type="nucleotide sequence ID" value="NZ_SMKZ01000027.1"/>
</dbReference>
<dbReference type="OrthoDB" id="175224at2"/>
<reference evidence="4 5" key="1">
    <citation type="submission" date="2019-03" db="EMBL/GenBank/DDBJ databases">
        <title>Draft genome sequences of novel Actinobacteria.</title>
        <authorList>
            <person name="Sahin N."/>
            <person name="Ay H."/>
            <person name="Saygin H."/>
        </authorList>
    </citation>
    <scope>NUCLEOTIDE SEQUENCE [LARGE SCALE GENOMIC DNA]</scope>
    <source>
        <strain evidence="4 5">5K138</strain>
    </source>
</reference>
<dbReference type="Proteomes" id="UP000294739">
    <property type="component" value="Unassembled WGS sequence"/>
</dbReference>
<dbReference type="InParanoid" id="A0A4R5D8B6"/>
<protein>
    <recommendedName>
        <fullName evidence="6">DUF5722 domain-containing protein</fullName>
    </recommendedName>
</protein>
<keyword evidence="5" id="KW-1185">Reference proteome</keyword>
<dbReference type="Pfam" id="PF18989">
    <property type="entry name" value="DUF5722"/>
    <property type="match status" value="1"/>
</dbReference>
<accession>A0A4R5D8B6</accession>
<dbReference type="PANTHER" id="PTHR43784:SF2">
    <property type="entry name" value="GDSL-LIKE LIPASE_ACYLHYDROLASE, PUTATIVE (AFU_ORTHOLOGUE AFUA_2G00820)-RELATED"/>
    <property type="match status" value="1"/>
</dbReference>
<dbReference type="InterPro" id="IPR043780">
    <property type="entry name" value="DUF5722"/>
</dbReference>
<evidence type="ECO:0000313" key="5">
    <source>
        <dbReference type="Proteomes" id="UP000294739"/>
    </source>
</evidence>
<dbReference type="Pfam" id="PF13472">
    <property type="entry name" value="Lipase_GDSL_2"/>
    <property type="match status" value="1"/>
</dbReference>
<feature type="region of interest" description="Disordered" evidence="1">
    <location>
        <begin position="33"/>
        <end position="52"/>
    </location>
</feature>
<feature type="domain" description="DUF5722" evidence="3">
    <location>
        <begin position="170"/>
        <end position="575"/>
    </location>
</feature>
<evidence type="ECO:0000259" key="2">
    <source>
        <dbReference type="Pfam" id="PF13472"/>
    </source>
</evidence>
<dbReference type="InterPro" id="IPR053140">
    <property type="entry name" value="GDSL_Rv0518-like"/>
</dbReference>
<dbReference type="Gene3D" id="2.60.120.260">
    <property type="entry name" value="Galactose-binding domain-like"/>
    <property type="match status" value="2"/>
</dbReference>
<evidence type="ECO:0000259" key="3">
    <source>
        <dbReference type="Pfam" id="PF18989"/>
    </source>
</evidence>
<feature type="compositionally biased region" description="Low complexity" evidence="1">
    <location>
        <begin position="33"/>
        <end position="44"/>
    </location>
</feature>
<dbReference type="InterPro" id="IPR036514">
    <property type="entry name" value="SGNH_hydro_sf"/>
</dbReference>
<dbReference type="SUPFAM" id="SSF51445">
    <property type="entry name" value="(Trans)glycosidases"/>
    <property type="match status" value="1"/>
</dbReference>
<name>A0A4R5D8B6_9ACTN</name>
<feature type="domain" description="SGNH hydrolase-type esterase" evidence="2">
    <location>
        <begin position="1218"/>
        <end position="1405"/>
    </location>
</feature>
<dbReference type="InterPro" id="IPR017853">
    <property type="entry name" value="GH"/>
</dbReference>
<proteinExistence type="predicted"/>
<sequence length="1427" mass="151235">MGRARTSGGGLAAVVLAALTLVALVAAGVPAGATSTPAGTAGVPSTGDYGGPRACQEPAAGITEVSVGNDTVTITGAVSERCPQSVEIHEVAPSADGATVTEAPASTPLEVVRPDRDGTFRATVDRTAAGADRLYSGFVAVGVRGDTRTLLGSTRFADDWTLDAPNSAPRPEPTTQKGVAVTMTSDAEAVGAGHAAVTVGVNYLMTAGPGEPGQSIEFEYGGETYYFDRSYVDWLDHMIKPLSDNDMLVYLVLVLVYDQEPNSSFPILVHPEAPTGAPTSFMTYAFNTVTPEGIAHYTAVMEFLASRYTRDDERYGRAMDYIVGNEIDSAGIWQQMGGKTLPEFLRHYEPALRIGFNAARKYHADARVYTSLDHFWTTNANPNDPLKFYDGRDVLDGLAALTKDRGDFPWQLAYHPYPANMLDPRVWDDPVTDDPDTPKITFKNIATLPEYLDRPELHYDGEPRRVILSEQGCQSPTNSAADQELQAACFAYAYYKILAADGIDAFIWDPQVDNRQAGGLRIGLWTWDESRTDFPASPGEKKQIYDLFANIDTPGSLELTEFAKDVIGIDEWTEVIPGFDPSMIDQRRPTQQVGASGYASVAGATTVSGFEDGVDGWQASDHVGRIESVPDEQAAEGDHVLRAHFDDADVVQSNGTNSKTWRGVDLPLAEPLDASVTPHLALQVRVPEPEPGAFSPVNRFSVQVRAYGADGTVATGVAAVEADSTWQPVQLDLSSWSGRDEITRIKVWAKGSSGDDWLGTFDVDGVVLAEDADLTGVRPNLDLRARAAVRGAPGSQFSVDVVNNGTAPLTGDLEVGTCDAITITEPSLPVAGLAPAGGATTVTATLETFAPVDPDFPLLCLILGEHRYAVTIEMPAPPPTLIYDFEDGTQGWTAGENVVSVATASSFPNGPQRPHGGTYALDAIMADGDVSQAKTVSVRPETPLDLGTAEEVYAWVDAYGGVPGATGYEATLTLHSGDESISQAMPDFVPDSWNRVAVDVSDWPHRDAVTGIDVSYRVLGTDFDWVGGPHLQVDDVGVTESAGSLPAWRAAWGASIGGHYGGDSRPDATYRQALDLSTGGSAVRVRFVNPFSDQDLVFDAASVGVRAGTGADVEGEPRPLTVMGSAEIRVRPGETVYTDPVALPVSAGDDLLVSTHAAASLPLLSHDWALKTQYATVEGAGDHTGDAGGAAFAPVSTSTYWLDAVDVLGAQVRGTVVALGDSITDGAGADLDADNRWPDVLADRLDALAPDDPRRRAVVNAGIGGNTLNSVENPLVGVNGLARLDRDVLTQTGVTDVVVFHGTNDIYVGETAAHVIASLETAAQRIHDAGARAVVATLIPRGNGVGWTAEHEERRLEVNEWIRSNTVYDAVIDFDAVVDDPADPGHIRADYDADGTHPNAAGYAAMAGAIDLDLFAATSTQQTGALR</sequence>
<organism evidence="4 5">
    <name type="scientific">Jiangella asiatica</name>
    <dbReference type="NCBI Taxonomy" id="2530372"/>
    <lineage>
        <taxon>Bacteria</taxon>
        <taxon>Bacillati</taxon>
        <taxon>Actinomycetota</taxon>
        <taxon>Actinomycetes</taxon>
        <taxon>Jiangellales</taxon>
        <taxon>Jiangellaceae</taxon>
        <taxon>Jiangella</taxon>
    </lineage>
</organism>